<feature type="domain" description="Cytochrome c-552/4" evidence="3">
    <location>
        <begin position="133"/>
        <end position="164"/>
    </location>
</feature>
<dbReference type="CDD" id="cd08168">
    <property type="entry name" value="Cytochrom_C3"/>
    <property type="match status" value="1"/>
</dbReference>
<dbReference type="Pfam" id="PF09699">
    <property type="entry name" value="Paired_CXXCH_1"/>
    <property type="match status" value="1"/>
</dbReference>
<organism evidence="4 5">
    <name type="scientific">Ferrimonas sediminum</name>
    <dbReference type="NCBI Taxonomy" id="718193"/>
    <lineage>
        <taxon>Bacteria</taxon>
        <taxon>Pseudomonadati</taxon>
        <taxon>Pseudomonadota</taxon>
        <taxon>Gammaproteobacteria</taxon>
        <taxon>Alteromonadales</taxon>
        <taxon>Ferrimonadaceae</taxon>
        <taxon>Ferrimonas</taxon>
    </lineage>
</organism>
<dbReference type="Pfam" id="PF17963">
    <property type="entry name" value="Big_9"/>
    <property type="match status" value="1"/>
</dbReference>
<dbReference type="EMBL" id="FNEM01000021">
    <property type="protein sequence ID" value="SDK18355.1"/>
    <property type="molecule type" value="Genomic_DNA"/>
</dbReference>
<dbReference type="PANTHER" id="PTHR35038:SF8">
    <property type="entry name" value="C-TYPE POLYHEME CYTOCHROME OMCC"/>
    <property type="match status" value="1"/>
</dbReference>
<dbReference type="InterPro" id="IPR010177">
    <property type="entry name" value="Paired_CXXCH_1"/>
</dbReference>
<dbReference type="InterPro" id="IPR036280">
    <property type="entry name" value="Multihaem_cyt_sf"/>
</dbReference>
<gene>
    <name evidence="4" type="ORF">SAMN04488540_1214</name>
</gene>
<reference evidence="5" key="1">
    <citation type="submission" date="2016-10" db="EMBL/GenBank/DDBJ databases">
        <authorList>
            <person name="Varghese N."/>
            <person name="Submissions S."/>
        </authorList>
    </citation>
    <scope>NUCLEOTIDE SEQUENCE [LARGE SCALE GENOMIC DNA]</scope>
    <source>
        <strain evidence="5">DSM 23317</strain>
    </source>
</reference>
<dbReference type="RefSeq" id="WP_176819373.1">
    <property type="nucleotide sequence ID" value="NZ_FNEM01000021.1"/>
</dbReference>
<evidence type="ECO:0000313" key="5">
    <source>
        <dbReference type="Proteomes" id="UP000199527"/>
    </source>
</evidence>
<name>A0A1G8ZVG6_9GAMM</name>
<dbReference type="AlphaFoldDB" id="A0A1G8ZVG6"/>
<dbReference type="SUPFAM" id="SSF48695">
    <property type="entry name" value="Multiheme cytochromes"/>
    <property type="match status" value="1"/>
</dbReference>
<keyword evidence="5" id="KW-1185">Reference proteome</keyword>
<dbReference type="InterPro" id="IPR023155">
    <property type="entry name" value="Cyt_c-552/4"/>
</dbReference>
<dbReference type="Proteomes" id="UP000199527">
    <property type="component" value="Unassembled WGS sequence"/>
</dbReference>
<dbReference type="Gene3D" id="3.90.10.10">
    <property type="entry name" value="Cytochrome C3"/>
    <property type="match status" value="1"/>
</dbReference>
<dbReference type="InterPro" id="IPR051829">
    <property type="entry name" value="Multiheme_Cytochr_ET"/>
</dbReference>
<dbReference type="PROSITE" id="PS51257">
    <property type="entry name" value="PROKAR_LIPOPROTEIN"/>
    <property type="match status" value="1"/>
</dbReference>
<evidence type="ECO:0000259" key="2">
    <source>
        <dbReference type="Pfam" id="PF09699"/>
    </source>
</evidence>
<keyword evidence="1" id="KW-0732">Signal</keyword>
<dbReference type="PANTHER" id="PTHR35038">
    <property type="entry name" value="DISSIMILATORY SULFITE REDUCTASE SIRA"/>
    <property type="match status" value="1"/>
</dbReference>
<feature type="domain" description="Doubled CXXCH motif" evidence="2">
    <location>
        <begin position="439"/>
        <end position="467"/>
    </location>
</feature>
<evidence type="ECO:0000259" key="3">
    <source>
        <dbReference type="Pfam" id="PF13435"/>
    </source>
</evidence>
<dbReference type="Pfam" id="PF13435">
    <property type="entry name" value="Cytochrome_C554"/>
    <property type="match status" value="1"/>
</dbReference>
<accession>A0A1G8ZVG6</accession>
<dbReference type="Gene3D" id="1.10.1130.10">
    <property type="entry name" value="Flavocytochrome C3, Chain A"/>
    <property type="match status" value="2"/>
</dbReference>
<protein>
    <submittedName>
        <fullName evidence="4">Doubled CXXCH domain-containing protein</fullName>
    </submittedName>
</protein>
<proteinExistence type="predicted"/>
<evidence type="ECO:0000256" key="1">
    <source>
        <dbReference type="ARBA" id="ARBA00022729"/>
    </source>
</evidence>
<evidence type="ECO:0000313" key="4">
    <source>
        <dbReference type="EMBL" id="SDK18355.1"/>
    </source>
</evidence>
<sequence>MRKINLLCAALIPLLFGCNGSDDSPAEVKNSAPLANPDEVTLYQGEAVSIDVLANDTDPEGDTLSIVKAGNLTIEDNSVLYAAGEDQPPGEITISYTISDGALEASSSITITVLEKAGELPPLSRGEFVGSKECATCHNRQYEEWKDTRHATVMRKLYTEEGHTIDAPWGTEDKPRVVYADYQHKYTTFMKGDEYWVTLHDGVDATKEISYKIDAVGYRTQINFFSYDEEKNSLQVLPLVYWPDTGVGENERWTTWLSYFWYNPDGSFIAEPTWSMYRSISSYENKCAECHLTAFEIDKWKQLPIGFPVVTESNIWDAHWETGCEKCHGPGAEHSRSMNKEDIVNPADLTGDNRGSECSNCHQSGMPANKPIPYALELPYKFNEENPEDKGEHFNVGDNLSDFYTYMERANWIGNGHKRGSKSHPEEIAASSHGKAGLTCSSCHNPHSQELKLPGDQLCSSCHTDKDNAAHKMTSHDMLGVECIDCHMPFSKHSFERSRRYDIRSHSFKAYSPTDSLAVYDALLPFTEEGADEEQELTNAWKTIQALGNCYENFAYPPNMKQCTQFDIMPNACSSCHSSEFPTPGVFSDEERNKLIEGEKRYQRFLDASTQ</sequence>